<protein>
    <recommendedName>
        <fullName evidence="3">Aminotransferase class V domain-containing protein</fullName>
    </recommendedName>
</protein>
<evidence type="ECO:0000256" key="1">
    <source>
        <dbReference type="ARBA" id="ARBA00001933"/>
    </source>
</evidence>
<proteinExistence type="predicted"/>
<dbReference type="InterPro" id="IPR015422">
    <property type="entry name" value="PyrdxlP-dep_Trfase_small"/>
</dbReference>
<comment type="cofactor">
    <cofactor evidence="1">
        <name>pyridoxal 5'-phosphate</name>
        <dbReference type="ChEBI" id="CHEBI:597326"/>
    </cofactor>
</comment>
<dbReference type="Gene3D" id="3.40.640.10">
    <property type="entry name" value="Type I PLP-dependent aspartate aminotransferase-like (Major domain)"/>
    <property type="match status" value="1"/>
</dbReference>
<dbReference type="InterPro" id="IPR000192">
    <property type="entry name" value="Aminotrans_V_dom"/>
</dbReference>
<dbReference type="InterPro" id="IPR015424">
    <property type="entry name" value="PyrdxlP-dep_Trfase"/>
</dbReference>
<dbReference type="InterPro" id="IPR015421">
    <property type="entry name" value="PyrdxlP-dep_Trfase_major"/>
</dbReference>
<evidence type="ECO:0000313" key="5">
    <source>
        <dbReference type="Proteomes" id="UP001642540"/>
    </source>
</evidence>
<accession>A0ABP1R9B6</accession>
<comment type="caution">
    <text evidence="4">The sequence shown here is derived from an EMBL/GenBank/DDBJ whole genome shotgun (WGS) entry which is preliminary data.</text>
</comment>
<organism evidence="4 5">
    <name type="scientific">Orchesella dallaii</name>
    <dbReference type="NCBI Taxonomy" id="48710"/>
    <lineage>
        <taxon>Eukaryota</taxon>
        <taxon>Metazoa</taxon>
        <taxon>Ecdysozoa</taxon>
        <taxon>Arthropoda</taxon>
        <taxon>Hexapoda</taxon>
        <taxon>Collembola</taxon>
        <taxon>Entomobryomorpha</taxon>
        <taxon>Entomobryoidea</taxon>
        <taxon>Orchesellidae</taxon>
        <taxon>Orchesellinae</taxon>
        <taxon>Orchesella</taxon>
    </lineage>
</organism>
<name>A0ABP1R9B6_9HEXA</name>
<dbReference type="Gene3D" id="3.90.1150.10">
    <property type="entry name" value="Aspartate Aminotransferase, domain 1"/>
    <property type="match status" value="1"/>
</dbReference>
<keyword evidence="2" id="KW-0663">Pyridoxal phosphate</keyword>
<feature type="domain" description="Aminotransferase class V" evidence="3">
    <location>
        <begin position="1"/>
        <end position="157"/>
    </location>
</feature>
<sequence length="198" mass="21929">MDEVKMDAAFTSSHKGFGGVVGLGVVSLSERAVAKIRNRRIPPRAYQTDILSQARLLNTSGDASSMRFQSLSVPLLYALREALATIAEERMENTFRRHVRATEQLSAGGAALGLEHYVENPRLRLIGITAFKMPEGKDALKIEQFMWRNHNIEISIGFGPTARRILRLATFASNADPRRVQNIIDGLRAALNSPETNL</sequence>
<evidence type="ECO:0000313" key="4">
    <source>
        <dbReference type="EMBL" id="CAL8123275.1"/>
    </source>
</evidence>
<dbReference type="EMBL" id="CAXLJM020000068">
    <property type="protein sequence ID" value="CAL8123275.1"/>
    <property type="molecule type" value="Genomic_DNA"/>
</dbReference>
<gene>
    <name evidence="4" type="ORF">ODALV1_LOCUS20149</name>
</gene>
<dbReference type="SUPFAM" id="SSF53383">
    <property type="entry name" value="PLP-dependent transferases"/>
    <property type="match status" value="1"/>
</dbReference>
<keyword evidence="5" id="KW-1185">Reference proteome</keyword>
<dbReference type="Pfam" id="PF00266">
    <property type="entry name" value="Aminotran_5"/>
    <property type="match status" value="1"/>
</dbReference>
<evidence type="ECO:0000256" key="2">
    <source>
        <dbReference type="ARBA" id="ARBA00022898"/>
    </source>
</evidence>
<reference evidence="4 5" key="1">
    <citation type="submission" date="2024-08" db="EMBL/GenBank/DDBJ databases">
        <authorList>
            <person name="Cucini C."/>
            <person name="Frati F."/>
        </authorList>
    </citation>
    <scope>NUCLEOTIDE SEQUENCE [LARGE SCALE GENOMIC DNA]</scope>
</reference>
<evidence type="ECO:0000259" key="3">
    <source>
        <dbReference type="Pfam" id="PF00266"/>
    </source>
</evidence>
<dbReference type="PANTHER" id="PTHR21152">
    <property type="entry name" value="AMINOTRANSFERASE CLASS V"/>
    <property type="match status" value="1"/>
</dbReference>
<dbReference type="Proteomes" id="UP001642540">
    <property type="component" value="Unassembled WGS sequence"/>
</dbReference>
<dbReference type="PANTHER" id="PTHR21152:SF40">
    <property type="entry name" value="ALANINE--GLYOXYLATE AMINOTRANSFERASE"/>
    <property type="match status" value="1"/>
</dbReference>